<dbReference type="PROSITE" id="PS50851">
    <property type="entry name" value="CHEW"/>
    <property type="match status" value="1"/>
</dbReference>
<gene>
    <name evidence="3" type="ORF">C1280_00565</name>
</gene>
<evidence type="ECO:0000313" key="4">
    <source>
        <dbReference type="Proteomes" id="UP000245802"/>
    </source>
</evidence>
<sequence length="312" mass="31972">MVAVQARHTVNWLRCAVGDASVGIDLAQVVGVERGEQLAAAPTETEPGRLVVRGAGVPVFPLAWWFSGGPTVPRAGGQVILVATPRGRFGLLVDRVAPVARVSAGEVVPPPPGLGAAAARLLHGVVLSGHGPVGLLNVDALDPAHEPGPPPPARPAPRPEVRRSGGTGGVDRLLTFARTEVPGPNGRAVALGLPVGAVDEVCDVPVGSPVAAADEHVRELIAVRGRPLALADAARWVGLPGAAATRRVVVVRAGEHAIAVSAGSGVQVVPAALPSVPLRHRLSLRTDRLLGAFDTTDLTILVPRWTDLLDGE</sequence>
<dbReference type="InterPro" id="IPR036061">
    <property type="entry name" value="CheW-like_dom_sf"/>
</dbReference>
<dbReference type="Proteomes" id="UP000245802">
    <property type="component" value="Chromosome"/>
</dbReference>
<dbReference type="SUPFAM" id="SSF50341">
    <property type="entry name" value="CheW-like"/>
    <property type="match status" value="2"/>
</dbReference>
<dbReference type="KEGG" id="gog:C1280_00565"/>
<accession>A0A2Z3GN72</accession>
<dbReference type="PANTHER" id="PTHR22617:SF43">
    <property type="entry name" value="PROTEIN PILI"/>
    <property type="match status" value="1"/>
</dbReference>
<dbReference type="InterPro" id="IPR002545">
    <property type="entry name" value="CheW-lke_dom"/>
</dbReference>
<dbReference type="SMART" id="SM00260">
    <property type="entry name" value="CheW"/>
    <property type="match status" value="1"/>
</dbReference>
<dbReference type="InterPro" id="IPR039315">
    <property type="entry name" value="CheW"/>
</dbReference>
<proteinExistence type="predicted"/>
<dbReference type="EMBL" id="CP025958">
    <property type="protein sequence ID" value="AWM35659.1"/>
    <property type="molecule type" value="Genomic_DNA"/>
</dbReference>
<dbReference type="GO" id="GO:0007165">
    <property type="term" value="P:signal transduction"/>
    <property type="evidence" value="ECO:0007669"/>
    <property type="project" value="InterPro"/>
</dbReference>
<reference evidence="3 4" key="1">
    <citation type="submission" date="2018-01" db="EMBL/GenBank/DDBJ databases">
        <title>G. obscuriglobus.</title>
        <authorList>
            <person name="Franke J."/>
            <person name="Blomberg W."/>
            <person name="Selmecki A."/>
        </authorList>
    </citation>
    <scope>NUCLEOTIDE SEQUENCE [LARGE SCALE GENOMIC DNA]</scope>
    <source>
        <strain evidence="3 4">DSM 5831</strain>
    </source>
</reference>
<evidence type="ECO:0000256" key="1">
    <source>
        <dbReference type="SAM" id="MobiDB-lite"/>
    </source>
</evidence>
<dbReference type="GO" id="GO:0005829">
    <property type="term" value="C:cytosol"/>
    <property type="evidence" value="ECO:0007669"/>
    <property type="project" value="TreeGrafter"/>
</dbReference>
<dbReference type="GO" id="GO:0006935">
    <property type="term" value="P:chemotaxis"/>
    <property type="evidence" value="ECO:0007669"/>
    <property type="project" value="InterPro"/>
</dbReference>
<name>A0A2Z3GN72_9BACT</name>
<dbReference type="RefSeq" id="WP_010042502.1">
    <property type="nucleotide sequence ID" value="NZ_CP025958.1"/>
</dbReference>
<dbReference type="PANTHER" id="PTHR22617">
    <property type="entry name" value="CHEMOTAXIS SENSOR HISTIDINE KINASE-RELATED"/>
    <property type="match status" value="1"/>
</dbReference>
<feature type="compositionally biased region" description="Pro residues" evidence="1">
    <location>
        <begin position="146"/>
        <end position="156"/>
    </location>
</feature>
<dbReference type="Gene3D" id="2.30.30.40">
    <property type="entry name" value="SH3 Domains"/>
    <property type="match status" value="1"/>
</dbReference>
<keyword evidence="4" id="KW-1185">Reference proteome</keyword>
<evidence type="ECO:0000259" key="2">
    <source>
        <dbReference type="PROSITE" id="PS50851"/>
    </source>
</evidence>
<feature type="domain" description="CheW-like" evidence="2">
    <location>
        <begin position="9"/>
        <end position="147"/>
    </location>
</feature>
<dbReference type="AlphaFoldDB" id="A0A2Z3GN72"/>
<evidence type="ECO:0000313" key="3">
    <source>
        <dbReference type="EMBL" id="AWM35659.1"/>
    </source>
</evidence>
<dbReference type="Gene3D" id="2.40.50.180">
    <property type="entry name" value="CheA-289, Domain 4"/>
    <property type="match status" value="2"/>
</dbReference>
<protein>
    <recommendedName>
        <fullName evidence="2">CheW-like domain-containing protein</fullName>
    </recommendedName>
</protein>
<organism evidence="3 4">
    <name type="scientific">Gemmata obscuriglobus</name>
    <dbReference type="NCBI Taxonomy" id="114"/>
    <lineage>
        <taxon>Bacteria</taxon>
        <taxon>Pseudomonadati</taxon>
        <taxon>Planctomycetota</taxon>
        <taxon>Planctomycetia</taxon>
        <taxon>Gemmatales</taxon>
        <taxon>Gemmataceae</taxon>
        <taxon>Gemmata</taxon>
    </lineage>
</organism>
<feature type="region of interest" description="Disordered" evidence="1">
    <location>
        <begin position="138"/>
        <end position="169"/>
    </location>
</feature>
<dbReference type="Pfam" id="PF01584">
    <property type="entry name" value="CheW"/>
    <property type="match status" value="2"/>
</dbReference>